<organism evidence="1 2">
    <name type="scientific">Leptonema illini</name>
    <dbReference type="NCBI Taxonomy" id="183"/>
    <lineage>
        <taxon>Bacteria</taxon>
        <taxon>Pseudomonadati</taxon>
        <taxon>Spirochaetota</taxon>
        <taxon>Spirochaetia</taxon>
        <taxon>Leptospirales</taxon>
        <taxon>Leptospiraceae</taxon>
        <taxon>Leptonema</taxon>
    </lineage>
</organism>
<name>A0A833LXI6_9LEPT</name>
<sequence length="120" mass="13833">MKKIIFLTLTLILVNACSRPSDVDDRSEEYAPGKELAGTYALRPAYVNESIDITAEGKVRYRKADSATREGLAYRNRFRLIIFLDDETEPTGIFMLNDRNPERWPGFWKGEVRFIDLKAN</sequence>
<comment type="caution">
    <text evidence="1">The sequence shown here is derived from an EMBL/GenBank/DDBJ whole genome shotgun (WGS) entry which is preliminary data.</text>
</comment>
<evidence type="ECO:0000313" key="2">
    <source>
        <dbReference type="Proteomes" id="UP000460298"/>
    </source>
</evidence>
<accession>A0A833LXI6</accession>
<protein>
    <submittedName>
        <fullName evidence="1">Uncharacterized protein</fullName>
    </submittedName>
</protein>
<gene>
    <name evidence="1" type="ORF">F9K24_18560</name>
</gene>
<proteinExistence type="predicted"/>
<reference evidence="1 2" key="1">
    <citation type="submission" date="2019-10" db="EMBL/GenBank/DDBJ databases">
        <title>Extracellular Electron Transfer in a Candidatus Methanoperedens spp. Enrichment Culture.</title>
        <authorList>
            <person name="Berger S."/>
            <person name="Rangel Shaw D."/>
            <person name="Berben T."/>
            <person name="In 'T Zandt M."/>
            <person name="Frank J."/>
            <person name="Reimann J."/>
            <person name="Jetten M.S.M."/>
            <person name="Welte C.U."/>
        </authorList>
    </citation>
    <scope>NUCLEOTIDE SEQUENCE [LARGE SCALE GENOMIC DNA]</scope>
    <source>
        <strain evidence="1">SB12</strain>
    </source>
</reference>
<dbReference type="AlphaFoldDB" id="A0A833LXI6"/>
<dbReference type="Proteomes" id="UP000460298">
    <property type="component" value="Unassembled WGS sequence"/>
</dbReference>
<evidence type="ECO:0000313" key="1">
    <source>
        <dbReference type="EMBL" id="KAB2929902.1"/>
    </source>
</evidence>
<dbReference type="EMBL" id="WBUI01000025">
    <property type="protein sequence ID" value="KAB2929902.1"/>
    <property type="molecule type" value="Genomic_DNA"/>
</dbReference>